<dbReference type="PATRIC" id="fig|1397.4.peg.2285"/>
<dbReference type="EMBL" id="LDPH01000021">
    <property type="protein sequence ID" value="KLV24211.1"/>
    <property type="molecule type" value="Genomic_DNA"/>
</dbReference>
<gene>
    <name evidence="1" type="ORF">ABW02_17910</name>
</gene>
<organism evidence="1 2">
    <name type="scientific">Niallia circulans</name>
    <name type="common">Bacillus circulans</name>
    <dbReference type="NCBI Taxonomy" id="1397"/>
    <lineage>
        <taxon>Bacteria</taxon>
        <taxon>Bacillati</taxon>
        <taxon>Bacillota</taxon>
        <taxon>Bacilli</taxon>
        <taxon>Bacillales</taxon>
        <taxon>Bacillaceae</taxon>
        <taxon>Niallia</taxon>
    </lineage>
</organism>
<name>A0A0J1IE20_NIACI</name>
<evidence type="ECO:0000313" key="2">
    <source>
        <dbReference type="Proteomes" id="UP000036045"/>
    </source>
</evidence>
<evidence type="ECO:0000313" key="1">
    <source>
        <dbReference type="EMBL" id="KLV24211.1"/>
    </source>
</evidence>
<sequence>MNLHCFSSLEIASVNKLYYSKNYTTFGKRKVGVFSKKSNIWSEKKSKSDKFAIVKEKYLMGGSL</sequence>
<reference evidence="1 2" key="1">
    <citation type="submission" date="2015-05" db="EMBL/GenBank/DDBJ databases">
        <title>Whole genome sequence and identification of bacterial endophytes from Costus igneus.</title>
        <authorList>
            <person name="Lee Y.P."/>
            <person name="Gan H.M."/>
            <person name="Eng W."/>
            <person name="Wheatley M.S."/>
            <person name="Caraballo A."/>
            <person name="Polter S."/>
            <person name="Savka M.A."/>
            <person name="Hudson A.O."/>
        </authorList>
    </citation>
    <scope>NUCLEOTIDE SEQUENCE [LARGE SCALE GENOMIC DNA]</scope>
    <source>
        <strain evidence="1 2">RIT379</strain>
    </source>
</reference>
<proteinExistence type="predicted"/>
<dbReference type="AlphaFoldDB" id="A0A0J1IE20"/>
<accession>A0A0J1IE20</accession>
<comment type="caution">
    <text evidence="1">The sequence shown here is derived from an EMBL/GenBank/DDBJ whole genome shotgun (WGS) entry which is preliminary data.</text>
</comment>
<dbReference type="Proteomes" id="UP000036045">
    <property type="component" value="Unassembled WGS sequence"/>
</dbReference>
<protein>
    <submittedName>
        <fullName evidence="1">Uncharacterized protein</fullName>
    </submittedName>
</protein>
<keyword evidence="2" id="KW-1185">Reference proteome</keyword>